<evidence type="ECO:0000313" key="13">
    <source>
        <dbReference type="Proteomes" id="UP001356427"/>
    </source>
</evidence>
<dbReference type="SMART" id="SM00665">
    <property type="entry name" value="B561"/>
    <property type="match status" value="1"/>
</dbReference>
<feature type="compositionally biased region" description="Low complexity" evidence="8">
    <location>
        <begin position="367"/>
        <end position="388"/>
    </location>
</feature>
<accession>A0AAN8M0A4</accession>
<feature type="compositionally biased region" description="Pro residues" evidence="8">
    <location>
        <begin position="126"/>
        <end position="147"/>
    </location>
</feature>
<feature type="compositionally biased region" description="Low complexity" evidence="8">
    <location>
        <begin position="253"/>
        <end position="264"/>
    </location>
</feature>
<name>A0AAN8M0A4_9TELE</name>
<dbReference type="InterPro" id="IPR006593">
    <property type="entry name" value="Cyt_b561/ferric_Rdtase_TM"/>
</dbReference>
<dbReference type="AlphaFoldDB" id="A0AAN8M0A4"/>
<feature type="transmembrane region" description="Helical" evidence="9">
    <location>
        <begin position="859"/>
        <end position="881"/>
    </location>
</feature>
<evidence type="ECO:0000256" key="5">
    <source>
        <dbReference type="ARBA" id="ARBA00022982"/>
    </source>
</evidence>
<feature type="domain" description="Cytochrome b561" evidence="10">
    <location>
        <begin position="717"/>
        <end position="919"/>
    </location>
</feature>
<dbReference type="Pfam" id="PF03188">
    <property type="entry name" value="Cytochrom_B561"/>
    <property type="match status" value="1"/>
</dbReference>
<feature type="compositionally biased region" description="Polar residues" evidence="8">
    <location>
        <begin position="416"/>
        <end position="436"/>
    </location>
</feature>
<feature type="compositionally biased region" description="Basic and acidic residues" evidence="8">
    <location>
        <begin position="174"/>
        <end position="185"/>
    </location>
</feature>
<dbReference type="PANTHER" id="PTHR15117">
    <property type="entry name" value="ATAXIN 7 RELATED"/>
    <property type="match status" value="1"/>
</dbReference>
<dbReference type="Gene3D" id="6.10.140.1270">
    <property type="match status" value="1"/>
</dbReference>
<feature type="compositionally biased region" description="Basic and acidic residues" evidence="8">
    <location>
        <begin position="631"/>
        <end position="642"/>
    </location>
</feature>
<feature type="compositionally biased region" description="Pro residues" evidence="8">
    <location>
        <begin position="540"/>
        <end position="550"/>
    </location>
</feature>
<feature type="compositionally biased region" description="Low complexity" evidence="8">
    <location>
        <begin position="396"/>
        <end position="408"/>
    </location>
</feature>
<evidence type="ECO:0000256" key="2">
    <source>
        <dbReference type="ARBA" id="ARBA00004370"/>
    </source>
</evidence>
<feature type="transmembrane region" description="Helical" evidence="9">
    <location>
        <begin position="822"/>
        <end position="847"/>
    </location>
</feature>
<dbReference type="PANTHER" id="PTHR15117:SF5">
    <property type="entry name" value="ATAXIN-7-LIKE PROTEIN 2"/>
    <property type="match status" value="1"/>
</dbReference>
<dbReference type="PROSITE" id="PS51505">
    <property type="entry name" value="SCA7"/>
    <property type="match status" value="1"/>
</dbReference>
<dbReference type="Gene3D" id="1.20.120.1770">
    <property type="match status" value="1"/>
</dbReference>
<evidence type="ECO:0000256" key="7">
    <source>
        <dbReference type="ARBA" id="ARBA00023136"/>
    </source>
</evidence>
<dbReference type="InterPro" id="IPR013243">
    <property type="entry name" value="SCA7_dom"/>
</dbReference>
<feature type="compositionally biased region" description="Acidic residues" evidence="8">
    <location>
        <begin position="292"/>
        <end position="303"/>
    </location>
</feature>
<feature type="compositionally biased region" description="Pro residues" evidence="8">
    <location>
        <begin position="442"/>
        <end position="461"/>
    </location>
</feature>
<gene>
    <name evidence="12" type="ORF">J4Q44_G00080440</name>
</gene>
<keyword evidence="13" id="KW-1185">Reference proteome</keyword>
<sequence>MSIFGHYPGKDDFYLVVCSHCGQVVKPQAFEKHCERRHGPLSKLYTRLRSPPPAPQQRPRHSHSPSSAHTTSFWEGRGQGTGAPRAAPPSTPPQFRHTKPPKEGVRHSPLDKSPHSGHSESAVFKQPPPLEPPLSSPPPSLRDPPWPHGGTPPGRPSPTPAGRPSTTPPGRPSTSERTHTQRKEAISVATLPGHLRGPRPYNKVASRRECDLDKHCGVLDSERKKVCTRLLTCNIHSIHQRRKVFWRPLTNNPAFSRSRASSESAPEEDKPRQEEGSTQAPSPLTHGRISSDESEGEGPEEPIEYPSSSWHPKPAAGCSFGSHVMGHGMYTFDRRLHHLRSALNAMVEQHISAHLWKKIPQASDLQSQSPSAKSISSPSPSSFSSSLHSKVRTGSHRIPPSLRPSSSSHRPETETRLQISSHSTAINQSENSSGSGSHIVAPAPPPVRQAGPGRPPGPGRPKNPVGRPSKQQLRLREEAAAAAAAALRKRKAPSQEGEHSGPDRNSIILQDRGRPTSTSSKTAPPTPHSQTNGTLSPSSKPRPQPSPSEPHSPAAAWAFKRIHLPSGHSSSPPDPHFRGGTQDCTGGGQRGTSTGGWGRNARGAAVNPLPPPNRTACPPPLAPISTPGRTVRGERSPWRGGEENGDTEAKTAPLRVPALQATEGVSPACTFRHHASDCGYRTQEMCVAGRRGEMRADVEYSPVGEGLGMSEFWLHVWMRRVAVIAAHVIALGLTVLISLLSRPGTSLFSWHPVCMSIAYLLCLTEGILLFSPDGTPFCFKARKGKARLHWFIQALVLLAAATGMGFMVASKNVSECPHLATWHSLLGVGTLAATALQAACGICLLFPKLLKLSPPRLKLYHATCGLVVYLLATVTVVSAMFSDWFQATVKGVVWYGFLLLPLFPALVVMNQITNAYLPRKKITT</sequence>
<keyword evidence="5" id="KW-0249">Electron transport</keyword>
<dbReference type="Proteomes" id="UP001356427">
    <property type="component" value="Unassembled WGS sequence"/>
</dbReference>
<evidence type="ECO:0008006" key="14">
    <source>
        <dbReference type="Google" id="ProtNLM"/>
    </source>
</evidence>
<feature type="compositionally biased region" description="Pro residues" evidence="8">
    <location>
        <begin position="153"/>
        <end position="171"/>
    </location>
</feature>
<evidence type="ECO:0000256" key="3">
    <source>
        <dbReference type="ARBA" id="ARBA00022448"/>
    </source>
</evidence>
<comment type="subcellular location">
    <subcellularLocation>
        <location evidence="2">Membrane</location>
    </subcellularLocation>
</comment>
<comment type="caution">
    <text evidence="12">The sequence shown here is derived from an EMBL/GenBank/DDBJ whole genome shotgun (WGS) entry which is preliminary data.</text>
</comment>
<feature type="region of interest" description="Disordered" evidence="8">
    <location>
        <begin position="362"/>
        <end position="653"/>
    </location>
</feature>
<evidence type="ECO:0000256" key="8">
    <source>
        <dbReference type="SAM" id="MobiDB-lite"/>
    </source>
</evidence>
<proteinExistence type="predicted"/>
<evidence type="ECO:0000256" key="1">
    <source>
        <dbReference type="ARBA" id="ARBA00001970"/>
    </source>
</evidence>
<evidence type="ECO:0000313" key="12">
    <source>
        <dbReference type="EMBL" id="KAK6321068.1"/>
    </source>
</evidence>
<keyword evidence="4 9" id="KW-0812">Transmembrane</keyword>
<evidence type="ECO:0000259" key="11">
    <source>
        <dbReference type="PROSITE" id="PS51505"/>
    </source>
</evidence>
<keyword evidence="6 9" id="KW-1133">Transmembrane helix</keyword>
<evidence type="ECO:0000259" key="10">
    <source>
        <dbReference type="PROSITE" id="PS50939"/>
    </source>
</evidence>
<feature type="transmembrane region" description="Helical" evidence="9">
    <location>
        <begin position="721"/>
        <end position="741"/>
    </location>
</feature>
<evidence type="ECO:0000256" key="9">
    <source>
        <dbReference type="SAM" id="Phobius"/>
    </source>
</evidence>
<evidence type="ECO:0000256" key="6">
    <source>
        <dbReference type="ARBA" id="ARBA00022989"/>
    </source>
</evidence>
<feature type="compositionally biased region" description="Pro residues" evidence="8">
    <location>
        <begin position="608"/>
        <end position="622"/>
    </location>
</feature>
<protein>
    <recommendedName>
        <fullName evidence="14">Ataxin-7-like protein 2</fullName>
    </recommendedName>
</protein>
<feature type="region of interest" description="Disordered" evidence="8">
    <location>
        <begin position="252"/>
        <end position="312"/>
    </location>
</feature>
<dbReference type="Pfam" id="PF08313">
    <property type="entry name" value="SCA7"/>
    <property type="match status" value="1"/>
</dbReference>
<organism evidence="12 13">
    <name type="scientific">Coregonus suidteri</name>
    <dbReference type="NCBI Taxonomy" id="861788"/>
    <lineage>
        <taxon>Eukaryota</taxon>
        <taxon>Metazoa</taxon>
        <taxon>Chordata</taxon>
        <taxon>Craniata</taxon>
        <taxon>Vertebrata</taxon>
        <taxon>Euteleostomi</taxon>
        <taxon>Actinopterygii</taxon>
        <taxon>Neopterygii</taxon>
        <taxon>Teleostei</taxon>
        <taxon>Protacanthopterygii</taxon>
        <taxon>Salmoniformes</taxon>
        <taxon>Salmonidae</taxon>
        <taxon>Coregoninae</taxon>
        <taxon>Coregonus</taxon>
    </lineage>
</organism>
<keyword evidence="3" id="KW-0813">Transport</keyword>
<dbReference type="EMBL" id="JAGTTL010000006">
    <property type="protein sequence ID" value="KAK6321068.1"/>
    <property type="molecule type" value="Genomic_DNA"/>
</dbReference>
<dbReference type="CDD" id="cd08761">
    <property type="entry name" value="Cyt_b561_CYB561D2_like"/>
    <property type="match status" value="1"/>
</dbReference>
<comment type="cofactor">
    <cofactor evidence="1">
        <name>heme b</name>
        <dbReference type="ChEBI" id="CHEBI:60344"/>
    </cofactor>
</comment>
<feature type="transmembrane region" description="Helical" evidence="9">
    <location>
        <begin position="790"/>
        <end position="810"/>
    </location>
</feature>
<feature type="transmembrane region" description="Helical" evidence="9">
    <location>
        <begin position="893"/>
        <end position="912"/>
    </location>
</feature>
<feature type="compositionally biased region" description="Gly residues" evidence="8">
    <location>
        <begin position="585"/>
        <end position="598"/>
    </location>
</feature>
<keyword evidence="7 9" id="KW-0472">Membrane</keyword>
<dbReference type="InterPro" id="IPR052237">
    <property type="entry name" value="Ataxin-7-like_regulator"/>
</dbReference>
<feature type="domain" description="SCA7" evidence="11">
    <location>
        <begin position="203"/>
        <end position="270"/>
    </location>
</feature>
<feature type="compositionally biased region" description="Basic and acidic residues" evidence="8">
    <location>
        <begin position="100"/>
        <end position="118"/>
    </location>
</feature>
<dbReference type="GO" id="GO:0016020">
    <property type="term" value="C:membrane"/>
    <property type="evidence" value="ECO:0007669"/>
    <property type="project" value="UniProtKB-SubCell"/>
</dbReference>
<feature type="region of interest" description="Disordered" evidence="8">
    <location>
        <begin position="41"/>
        <end position="201"/>
    </location>
</feature>
<reference evidence="12 13" key="1">
    <citation type="submission" date="2021-04" db="EMBL/GenBank/DDBJ databases">
        <authorList>
            <person name="De Guttry C."/>
            <person name="Zahm M."/>
            <person name="Klopp C."/>
            <person name="Cabau C."/>
            <person name="Louis A."/>
            <person name="Berthelot C."/>
            <person name="Parey E."/>
            <person name="Roest Crollius H."/>
            <person name="Montfort J."/>
            <person name="Robinson-Rechavi M."/>
            <person name="Bucao C."/>
            <person name="Bouchez O."/>
            <person name="Gislard M."/>
            <person name="Lluch J."/>
            <person name="Milhes M."/>
            <person name="Lampietro C."/>
            <person name="Lopez Roques C."/>
            <person name="Donnadieu C."/>
            <person name="Braasch I."/>
            <person name="Desvignes T."/>
            <person name="Postlethwait J."/>
            <person name="Bobe J."/>
            <person name="Wedekind C."/>
            <person name="Guiguen Y."/>
        </authorList>
    </citation>
    <scope>NUCLEOTIDE SEQUENCE [LARGE SCALE GENOMIC DNA]</scope>
    <source>
        <strain evidence="12">Cs_M1</strain>
        <tissue evidence="12">Blood</tissue>
    </source>
</reference>
<dbReference type="PROSITE" id="PS50939">
    <property type="entry name" value="CYTOCHROME_B561"/>
    <property type="match status" value="1"/>
</dbReference>
<evidence type="ECO:0000256" key="4">
    <source>
        <dbReference type="ARBA" id="ARBA00022692"/>
    </source>
</evidence>